<protein>
    <submittedName>
        <fullName evidence="2">Uncharacterized protein</fullName>
    </submittedName>
</protein>
<dbReference type="Proteomes" id="UP000276634">
    <property type="component" value="Unassembled WGS sequence"/>
</dbReference>
<feature type="chain" id="PRO_5018192847" evidence="1">
    <location>
        <begin position="21"/>
        <end position="216"/>
    </location>
</feature>
<organism evidence="2 3">
    <name type="scientific">Inmirania thermothiophila</name>
    <dbReference type="NCBI Taxonomy" id="1750597"/>
    <lineage>
        <taxon>Bacteria</taxon>
        <taxon>Pseudomonadati</taxon>
        <taxon>Pseudomonadota</taxon>
        <taxon>Gammaproteobacteria</taxon>
        <taxon>Chromatiales</taxon>
        <taxon>Ectothiorhodospiraceae</taxon>
        <taxon>Inmirania</taxon>
    </lineage>
</organism>
<gene>
    <name evidence="2" type="ORF">EDC57_2229</name>
</gene>
<dbReference type="AlphaFoldDB" id="A0A3N1XTI5"/>
<evidence type="ECO:0000313" key="2">
    <source>
        <dbReference type="EMBL" id="ROR29558.1"/>
    </source>
</evidence>
<name>A0A3N1XTI5_9GAMM</name>
<evidence type="ECO:0000313" key="3">
    <source>
        <dbReference type="Proteomes" id="UP000276634"/>
    </source>
</evidence>
<feature type="signal peptide" evidence="1">
    <location>
        <begin position="1"/>
        <end position="20"/>
    </location>
</feature>
<accession>A0A3N1XTI5</accession>
<reference evidence="2 3" key="1">
    <citation type="submission" date="2018-11" db="EMBL/GenBank/DDBJ databases">
        <title>Genomic Encyclopedia of Type Strains, Phase IV (KMG-IV): sequencing the most valuable type-strain genomes for metagenomic binning, comparative biology and taxonomic classification.</title>
        <authorList>
            <person name="Goeker M."/>
        </authorList>
    </citation>
    <scope>NUCLEOTIDE SEQUENCE [LARGE SCALE GENOMIC DNA]</scope>
    <source>
        <strain evidence="2 3">DSM 100275</strain>
    </source>
</reference>
<keyword evidence="3" id="KW-1185">Reference proteome</keyword>
<proteinExistence type="predicted"/>
<keyword evidence="1" id="KW-0732">Signal</keyword>
<dbReference type="EMBL" id="RJVI01000003">
    <property type="protein sequence ID" value="ROR29558.1"/>
    <property type="molecule type" value="Genomic_DNA"/>
</dbReference>
<comment type="caution">
    <text evidence="2">The sequence shown here is derived from an EMBL/GenBank/DDBJ whole genome shotgun (WGS) entry which is preliminary data.</text>
</comment>
<evidence type="ECO:0000256" key="1">
    <source>
        <dbReference type="SAM" id="SignalP"/>
    </source>
</evidence>
<sequence>MASLRPMLVLLAGLAATASAARHGLDEPFPGETAAVNEGTLRFLPAPPPRLHHQTSRITLSRTSLADGWTRHAQCHRGLDPVPALQVVFHPAHTRGLRILRAEGVGRARVEGATVQLEDVRAGAELCIEAATRTLHRNPDGTYTLRNGPFMRRFLDGYYPLHLVLEVDPGDSGLTLLAAEPAPQPGLTLTRGARGVRLEAWFEGRLVTRLRFAPGG</sequence>
<dbReference type="RefSeq" id="WP_123401971.1">
    <property type="nucleotide sequence ID" value="NZ_RJVI01000003.1"/>
</dbReference>
<dbReference type="OrthoDB" id="8560667at2"/>